<dbReference type="EMBL" id="WBMW01001380">
    <property type="protein sequence ID" value="NXC40548.1"/>
    <property type="molecule type" value="Genomic_DNA"/>
</dbReference>
<evidence type="ECO:0000313" key="4">
    <source>
        <dbReference type="Proteomes" id="UP000613066"/>
    </source>
</evidence>
<feature type="domain" description="BLOC-2 complex member HPS3 C-terminal" evidence="2">
    <location>
        <begin position="490"/>
        <end position="992"/>
    </location>
</feature>
<organism evidence="3 4">
    <name type="scientific">Penelope pileata</name>
    <dbReference type="NCBI Taxonomy" id="1118817"/>
    <lineage>
        <taxon>Eukaryota</taxon>
        <taxon>Metazoa</taxon>
        <taxon>Chordata</taxon>
        <taxon>Craniata</taxon>
        <taxon>Vertebrata</taxon>
        <taxon>Euteleostomi</taxon>
        <taxon>Archelosauria</taxon>
        <taxon>Archosauria</taxon>
        <taxon>Dinosauria</taxon>
        <taxon>Saurischia</taxon>
        <taxon>Theropoda</taxon>
        <taxon>Coelurosauria</taxon>
        <taxon>Aves</taxon>
        <taxon>Neognathae</taxon>
        <taxon>Galloanserae</taxon>
        <taxon>Galliformes</taxon>
        <taxon>Cracidae</taxon>
        <taxon>Penelope</taxon>
    </lineage>
</organism>
<dbReference type="Proteomes" id="UP000613066">
    <property type="component" value="Unassembled WGS sequence"/>
</dbReference>
<evidence type="ECO:0000313" key="3">
    <source>
        <dbReference type="EMBL" id="NXC40548.1"/>
    </source>
</evidence>
<evidence type="ECO:0000259" key="1">
    <source>
        <dbReference type="Pfam" id="PF14761"/>
    </source>
</evidence>
<dbReference type="InterPro" id="IPR017216">
    <property type="entry name" value="HPS3"/>
</dbReference>
<dbReference type="AlphaFoldDB" id="A0A851NF83"/>
<feature type="domain" description="BLOC-2 complex member HPS3 N-terminal" evidence="1">
    <location>
        <begin position="3"/>
        <end position="469"/>
    </location>
</feature>
<accession>A0A851NF83</accession>
<dbReference type="PANTHER" id="PTHR28633">
    <property type="entry name" value="HERMANSKY-PUDLAK SYNDROME 3 PROTEIN"/>
    <property type="match status" value="1"/>
</dbReference>
<evidence type="ECO:0000259" key="2">
    <source>
        <dbReference type="Pfam" id="PF14763"/>
    </source>
</evidence>
<gene>
    <name evidence="3" type="primary">Hps3</name>
    <name evidence="3" type="ORF">PENPIL_R00413</name>
</gene>
<dbReference type="GO" id="GO:0005737">
    <property type="term" value="C:cytoplasm"/>
    <property type="evidence" value="ECO:0007669"/>
    <property type="project" value="TreeGrafter"/>
</dbReference>
<feature type="non-terminal residue" evidence="3">
    <location>
        <position position="995"/>
    </location>
</feature>
<name>A0A851NF83_9GALL</name>
<dbReference type="Pfam" id="PF14763">
    <property type="entry name" value="HPS3_C"/>
    <property type="match status" value="1"/>
</dbReference>
<dbReference type="GO" id="GO:0031084">
    <property type="term" value="C:BLOC-2 complex"/>
    <property type="evidence" value="ECO:0007669"/>
    <property type="project" value="TreeGrafter"/>
</dbReference>
<comment type="caution">
    <text evidence="3">The sequence shown here is derived from an EMBL/GenBank/DDBJ whole genome shotgun (WGS) entry which is preliminary data.</text>
</comment>
<protein>
    <submittedName>
        <fullName evidence="3">HPS3 protein</fullName>
    </submittedName>
</protein>
<dbReference type="Pfam" id="PF14761">
    <property type="entry name" value="HPS3_N"/>
    <property type="match status" value="1"/>
</dbReference>
<sequence>MVQLYNLHPFGSQRVVPCRQEPAHFCCGHDALFVASAAARCGVEVFAVRREGRCEPLGSFATLGPVLRMAHSRAGDYLVTIEEKSKATFLRAYVNWRCMSAGSARVCVRMPGHEVEEAYGGALQEQMSIVEMPLSDPPLCVSCCPVSGDLLVGCRNKLVLFRLKHLVINQNLTVLDFERTFILHIDNFVPAEVAFCAGHVAITTELDVLILKLELLPHGAGGMEPGAHAASAAETPMDGGAKDEELLDEFVVCQKPMELLGEESEQCPIPVTLEPVATQPGKRFRVRYLLFRRFTPDQSPFGFCEETKLHSAQLLPMYQAANEETENGRELLSLFCFFSLPHVGYLYSVGKSVELISTYQYSEKSEQAVLTPQFLHVITSESLQCFTVRCSAAAARDEDPCIDTTVKACPPVALDVCTLRMQLFIGPRAICHFKNHIVLLTKADTEDITERRKPARRMLSRKADSNKFRANAESEPGWNLYIINTVSTIQLYREMVEYSRTYENVKTESCIHLLSEAHLLVRAAMMDPGFLKSDEKEELLRAFRESCAFLGDCYSRFDTKDYHLALPYYRMSGLSVTEVLERLVSEGDEIQTYERGFIFYLTHSLNEELDEELSKESANKVLKIFCLADPEQLPHILCSPCMRNVCPLTAVKYLHKVENIMPSVVLTLTKAFMALKMGDMTMYEHEMNSHNETVLACGFMGQPKLLRQCKDGVVIPTEFAVHLKTTQPGLLVAAAVVLHENSKIELEEADMFFKILCNNGENTVPQLLVDFWEALLVVCCQEEVLQDLLLRVTSQYVWRISKKQLPETKPLKTAEDLINSCKHFGFIFPWVTFIMSVGSPPEDKDCPEDVSKLQSLLCSQSVDIAAALPILEPLAEAGHVGLTIQALCSTRLGRHEESIDRLLGRCPAAAVRYAQHELKDESRAVWWNKLLPELCKRIRLAGNDCLVLISSLKETLSVVAMELELRDFLSLLPEDGTAAFFLPHLLHCSQRKLLT</sequence>
<dbReference type="InterPro" id="IPR029437">
    <property type="entry name" value="HPS3_N"/>
</dbReference>
<keyword evidence="4" id="KW-1185">Reference proteome</keyword>
<dbReference type="PANTHER" id="PTHR28633:SF1">
    <property type="entry name" value="BLOC-2 COMPLEX MEMBER HPS3"/>
    <property type="match status" value="1"/>
</dbReference>
<dbReference type="InterPro" id="IPR029438">
    <property type="entry name" value="HPS3_C"/>
</dbReference>
<reference evidence="3" key="1">
    <citation type="submission" date="2019-09" db="EMBL/GenBank/DDBJ databases">
        <title>Bird 10,000 Genomes (B10K) Project - Family phase.</title>
        <authorList>
            <person name="Zhang G."/>
        </authorList>
    </citation>
    <scope>NUCLEOTIDE SEQUENCE</scope>
    <source>
        <strain evidence="3">B10K-DU-001-08</strain>
        <tissue evidence="3">Muscle</tissue>
    </source>
</reference>
<proteinExistence type="predicted"/>
<dbReference type="OrthoDB" id="10255480at2759"/>
<feature type="non-terminal residue" evidence="3">
    <location>
        <position position="1"/>
    </location>
</feature>